<name>A0A8C6V325_9GOBI</name>
<dbReference type="SMART" id="SM00220">
    <property type="entry name" value="S_TKc"/>
    <property type="match status" value="1"/>
</dbReference>
<reference evidence="8" key="1">
    <citation type="submission" date="2025-08" db="UniProtKB">
        <authorList>
            <consortium name="Ensembl"/>
        </authorList>
    </citation>
    <scope>IDENTIFICATION</scope>
</reference>
<sequence>MFTEDSDFTLLLRAVFNRLTAERERGTAPRGQVRTSGGEGESGSLHGDITCNLRVKLDSHRLFESRLRSYIVRHFRLTMSYSSKMKSKLLLNELEARGYKVCTVLNTGRSGVVYECVTGKQKESVAIKIPHMDHNNSGEAGILRYLNDKSNIVKCLGEIIHGDSEILVFEKLGVNLEKYIQQSCCMPITFIRDVVKQMGSALSALRRAGIIHADIKPSHIMTDKPKHKPFPIKLIDFGSALSTSDAKQGSTLGTIGFMSPEIMLGLPFTQATDVWSLGSVQELDFSRPDIDKLEVIGSSIYPPICS</sequence>
<dbReference type="SUPFAM" id="SSF56112">
    <property type="entry name" value="Protein kinase-like (PK-like)"/>
    <property type="match status" value="1"/>
</dbReference>
<keyword evidence="1" id="KW-0723">Serine/threonine-protein kinase</keyword>
<keyword evidence="2" id="KW-0808">Transferase</keyword>
<proteinExistence type="predicted"/>
<dbReference type="InterPro" id="IPR000719">
    <property type="entry name" value="Prot_kinase_dom"/>
</dbReference>
<evidence type="ECO:0000256" key="5">
    <source>
        <dbReference type="ARBA" id="ARBA00022840"/>
    </source>
</evidence>
<evidence type="ECO:0000256" key="6">
    <source>
        <dbReference type="SAM" id="MobiDB-lite"/>
    </source>
</evidence>
<dbReference type="GO" id="GO:0005524">
    <property type="term" value="F:ATP binding"/>
    <property type="evidence" value="ECO:0007669"/>
    <property type="project" value="UniProtKB-KW"/>
</dbReference>
<dbReference type="GO" id="GO:0005737">
    <property type="term" value="C:cytoplasm"/>
    <property type="evidence" value="ECO:0007669"/>
    <property type="project" value="TreeGrafter"/>
</dbReference>
<evidence type="ECO:0000256" key="3">
    <source>
        <dbReference type="ARBA" id="ARBA00022741"/>
    </source>
</evidence>
<evidence type="ECO:0000313" key="8">
    <source>
        <dbReference type="Ensembl" id="ENSNMLP00000044597.1"/>
    </source>
</evidence>
<dbReference type="AlphaFoldDB" id="A0A8C6V325"/>
<dbReference type="Ensembl" id="ENSNMLT00000049516.1">
    <property type="protein sequence ID" value="ENSNMLP00000044597.1"/>
    <property type="gene ID" value="ENSNMLG00000026999.1"/>
</dbReference>
<keyword evidence="5" id="KW-0067">ATP-binding</keyword>
<evidence type="ECO:0000259" key="7">
    <source>
        <dbReference type="PROSITE" id="PS50011"/>
    </source>
</evidence>
<keyword evidence="9" id="KW-1185">Reference proteome</keyword>
<dbReference type="InterPro" id="IPR011009">
    <property type="entry name" value="Kinase-like_dom_sf"/>
</dbReference>
<organism evidence="8 9">
    <name type="scientific">Neogobius melanostomus</name>
    <name type="common">round goby</name>
    <dbReference type="NCBI Taxonomy" id="47308"/>
    <lineage>
        <taxon>Eukaryota</taxon>
        <taxon>Metazoa</taxon>
        <taxon>Chordata</taxon>
        <taxon>Craniata</taxon>
        <taxon>Vertebrata</taxon>
        <taxon>Euteleostomi</taxon>
        <taxon>Actinopterygii</taxon>
        <taxon>Neopterygii</taxon>
        <taxon>Teleostei</taxon>
        <taxon>Neoteleostei</taxon>
        <taxon>Acanthomorphata</taxon>
        <taxon>Gobiaria</taxon>
        <taxon>Gobiiformes</taxon>
        <taxon>Gobioidei</taxon>
        <taxon>Gobiidae</taxon>
        <taxon>Benthophilinae</taxon>
        <taxon>Neogobiini</taxon>
        <taxon>Neogobius</taxon>
    </lineage>
</organism>
<dbReference type="InterPro" id="IPR050494">
    <property type="entry name" value="Ser_Thr_dual-spec_kinase"/>
</dbReference>
<dbReference type="PANTHER" id="PTHR24058">
    <property type="entry name" value="DUAL SPECIFICITY PROTEIN KINASE"/>
    <property type="match status" value="1"/>
</dbReference>
<evidence type="ECO:0000256" key="4">
    <source>
        <dbReference type="ARBA" id="ARBA00022777"/>
    </source>
</evidence>
<dbReference type="PANTHER" id="PTHR24058:SF17">
    <property type="entry name" value="HOMEODOMAIN INTERACTING PROTEIN KINASE, ISOFORM D"/>
    <property type="match status" value="1"/>
</dbReference>
<reference evidence="8" key="2">
    <citation type="submission" date="2025-09" db="UniProtKB">
        <authorList>
            <consortium name="Ensembl"/>
        </authorList>
    </citation>
    <scope>IDENTIFICATION</scope>
</reference>
<keyword evidence="3" id="KW-0547">Nucleotide-binding</keyword>
<dbReference type="Proteomes" id="UP000694523">
    <property type="component" value="Unplaced"/>
</dbReference>
<dbReference type="Pfam" id="PF00069">
    <property type="entry name" value="Pkinase"/>
    <property type="match status" value="1"/>
</dbReference>
<evidence type="ECO:0000256" key="2">
    <source>
        <dbReference type="ARBA" id="ARBA00022679"/>
    </source>
</evidence>
<dbReference type="PROSITE" id="PS50011">
    <property type="entry name" value="PROTEIN_KINASE_DOM"/>
    <property type="match status" value="1"/>
</dbReference>
<dbReference type="Gene3D" id="1.10.510.10">
    <property type="entry name" value="Transferase(Phosphotransferase) domain 1"/>
    <property type="match status" value="1"/>
</dbReference>
<keyword evidence="4" id="KW-0418">Kinase</keyword>
<accession>A0A8C6V325</accession>
<protein>
    <recommendedName>
        <fullName evidence="7">Protein kinase domain-containing protein</fullName>
    </recommendedName>
</protein>
<dbReference type="GO" id="GO:0004674">
    <property type="term" value="F:protein serine/threonine kinase activity"/>
    <property type="evidence" value="ECO:0007669"/>
    <property type="project" value="UniProtKB-KW"/>
</dbReference>
<dbReference type="GO" id="GO:0005634">
    <property type="term" value="C:nucleus"/>
    <property type="evidence" value="ECO:0007669"/>
    <property type="project" value="TreeGrafter"/>
</dbReference>
<evidence type="ECO:0000256" key="1">
    <source>
        <dbReference type="ARBA" id="ARBA00022527"/>
    </source>
</evidence>
<dbReference type="GO" id="GO:0004713">
    <property type="term" value="F:protein tyrosine kinase activity"/>
    <property type="evidence" value="ECO:0007669"/>
    <property type="project" value="TreeGrafter"/>
</dbReference>
<feature type="region of interest" description="Disordered" evidence="6">
    <location>
        <begin position="25"/>
        <end position="44"/>
    </location>
</feature>
<feature type="domain" description="Protein kinase" evidence="7">
    <location>
        <begin position="99"/>
        <end position="306"/>
    </location>
</feature>
<evidence type="ECO:0000313" key="9">
    <source>
        <dbReference type="Proteomes" id="UP000694523"/>
    </source>
</evidence>